<accession>A0A0R2D9P1</accession>
<evidence type="ECO:0000256" key="6">
    <source>
        <dbReference type="ARBA" id="ARBA00038510"/>
    </source>
</evidence>
<dbReference type="InterPro" id="IPR053665">
    <property type="entry name" value="Antiterminator_BglG"/>
</dbReference>
<dbReference type="Gene3D" id="1.10.1790.10">
    <property type="entry name" value="PRD domain"/>
    <property type="match status" value="2"/>
</dbReference>
<keyword evidence="5" id="KW-0804">Transcription</keyword>
<feature type="domain" description="PRD" evidence="7">
    <location>
        <begin position="66"/>
        <end position="170"/>
    </location>
</feature>
<keyword evidence="9" id="KW-1185">Reference proteome</keyword>
<evidence type="ECO:0000313" key="8">
    <source>
        <dbReference type="EMBL" id="KRM99866.1"/>
    </source>
</evidence>
<dbReference type="Pfam" id="PF00874">
    <property type="entry name" value="PRD"/>
    <property type="match status" value="2"/>
</dbReference>
<comment type="caution">
    <text evidence="8">The sequence shown here is derived from an EMBL/GenBank/DDBJ whole genome shotgun (WGS) entry which is preliminary data.</text>
</comment>
<dbReference type="Gene3D" id="2.30.24.10">
    <property type="entry name" value="CAT RNA-binding domain"/>
    <property type="match status" value="1"/>
</dbReference>
<dbReference type="PANTHER" id="PTHR30185:SF15">
    <property type="entry name" value="CRYPTIC BETA-GLUCOSIDE BGL OPERON ANTITERMINATOR"/>
    <property type="match status" value="1"/>
</dbReference>
<evidence type="ECO:0000313" key="9">
    <source>
        <dbReference type="Proteomes" id="UP000051638"/>
    </source>
</evidence>
<evidence type="ECO:0000259" key="7">
    <source>
        <dbReference type="PROSITE" id="PS51372"/>
    </source>
</evidence>
<keyword evidence="1" id="KW-0677">Repeat</keyword>
<dbReference type="GO" id="GO:0045893">
    <property type="term" value="P:positive regulation of DNA-templated transcription"/>
    <property type="evidence" value="ECO:0007669"/>
    <property type="project" value="InterPro"/>
</dbReference>
<feature type="domain" description="PRD" evidence="7">
    <location>
        <begin position="172"/>
        <end position="284"/>
    </location>
</feature>
<keyword evidence="4" id="KW-0010">Activator</keyword>
<dbReference type="SUPFAM" id="SSF50151">
    <property type="entry name" value="SacY-like RNA-binding domain"/>
    <property type="match status" value="1"/>
</dbReference>
<evidence type="ECO:0000256" key="3">
    <source>
        <dbReference type="ARBA" id="ARBA00023015"/>
    </source>
</evidence>
<dbReference type="PROSITE" id="PS00654">
    <property type="entry name" value="PRD_1"/>
    <property type="match status" value="1"/>
</dbReference>
<dbReference type="InterPro" id="IPR050661">
    <property type="entry name" value="BglG_antiterminators"/>
</dbReference>
<keyword evidence="3" id="KW-0805">Transcription regulation</keyword>
<dbReference type="InterPro" id="IPR001550">
    <property type="entry name" value="Transcrpt_antitermin_CS"/>
</dbReference>
<sequence length="290" mass="33813">MLKIAQVFNNNVALVDLDDHRQAIVKGKGIVFHKHRGDSITTENVEKIFYLETKTSQQNLYFLMKDIPIDVVTTTYEIIDLAEHQYHLPVLDYIYITLSDHLYGAYKRYQAHTYADSLVPDLHVQYPTEYAVADQALKIINHNLGVRFPDSEAKNIALHFINAYGESDTEQSFSRISAQDVNKLVQRILKRHTILRSTSNSNYYDRFMIHLQYLIDRIQRLDTDNATIVPAVAAELKESYPRSYAIANEIFTEIKSKLYPSMSENERLYFIIHIQRLINEKPRKSIRKDN</sequence>
<dbReference type="GO" id="GO:0003723">
    <property type="term" value="F:RNA binding"/>
    <property type="evidence" value="ECO:0007669"/>
    <property type="project" value="UniProtKB-KW"/>
</dbReference>
<dbReference type="InterPro" id="IPR004341">
    <property type="entry name" value="CAT_RNA-bd_dom"/>
</dbReference>
<proteinExistence type="inferred from homology"/>
<dbReference type="PROSITE" id="PS51372">
    <property type="entry name" value="PRD_2"/>
    <property type="match status" value="2"/>
</dbReference>
<dbReference type="STRING" id="1423796.FC24_GL001698"/>
<evidence type="ECO:0000256" key="1">
    <source>
        <dbReference type="ARBA" id="ARBA00022737"/>
    </source>
</evidence>
<dbReference type="Pfam" id="PF03123">
    <property type="entry name" value="CAT_RBD"/>
    <property type="match status" value="1"/>
</dbReference>
<comment type="similarity">
    <text evidence="6">Belongs to the transcriptional antiterminator BglG family.</text>
</comment>
<evidence type="ECO:0000256" key="2">
    <source>
        <dbReference type="ARBA" id="ARBA00022884"/>
    </source>
</evidence>
<reference evidence="8 9" key="1">
    <citation type="journal article" date="2015" name="Genome Announc.">
        <title>Expanding the biotechnology potential of lactobacilli through comparative genomics of 213 strains and associated genera.</title>
        <authorList>
            <person name="Sun Z."/>
            <person name="Harris H.M."/>
            <person name="McCann A."/>
            <person name="Guo C."/>
            <person name="Argimon S."/>
            <person name="Zhang W."/>
            <person name="Yang X."/>
            <person name="Jeffery I.B."/>
            <person name="Cooney J.C."/>
            <person name="Kagawa T.F."/>
            <person name="Liu W."/>
            <person name="Song Y."/>
            <person name="Salvetti E."/>
            <person name="Wrobel A."/>
            <person name="Rasinkangas P."/>
            <person name="Parkhill J."/>
            <person name="Rea M.C."/>
            <person name="O'Sullivan O."/>
            <person name="Ritari J."/>
            <person name="Douillard F.P."/>
            <person name="Paul Ross R."/>
            <person name="Yang R."/>
            <person name="Briner A.E."/>
            <person name="Felis G.E."/>
            <person name="de Vos W.M."/>
            <person name="Barrangou R."/>
            <person name="Klaenhammer T.R."/>
            <person name="Caufield P.W."/>
            <person name="Cui Y."/>
            <person name="Zhang H."/>
            <person name="O'Toole P.W."/>
        </authorList>
    </citation>
    <scope>NUCLEOTIDE SEQUENCE [LARGE SCALE GENOMIC DNA]</scope>
    <source>
        <strain evidence="8 9">DSM 20253</strain>
    </source>
</reference>
<dbReference type="RefSeq" id="WP_057872939.1">
    <property type="nucleotide sequence ID" value="NZ_AYYI01000005.1"/>
</dbReference>
<dbReference type="InterPro" id="IPR011608">
    <property type="entry name" value="PRD"/>
</dbReference>
<dbReference type="Proteomes" id="UP000051638">
    <property type="component" value="Unassembled WGS sequence"/>
</dbReference>
<protein>
    <submittedName>
        <fullName evidence="8">Beta-glucoside operon antiterminator</fullName>
    </submittedName>
</protein>
<dbReference type="PANTHER" id="PTHR30185">
    <property type="entry name" value="CRYPTIC BETA-GLUCOSIDE BGL OPERON ANTITERMINATOR"/>
    <property type="match status" value="1"/>
</dbReference>
<dbReference type="AlphaFoldDB" id="A0A0R2D9P1"/>
<dbReference type="InterPro" id="IPR036634">
    <property type="entry name" value="PRD_sf"/>
</dbReference>
<dbReference type="EMBL" id="AYYI01000005">
    <property type="protein sequence ID" value="KRM99866.1"/>
    <property type="molecule type" value="Genomic_DNA"/>
</dbReference>
<keyword evidence="2" id="KW-0694">RNA-binding</keyword>
<name>A0A0R2D9P1_9LACO</name>
<dbReference type="NCBIfam" id="NF041678">
    <property type="entry name" value="trans_antitermLacT"/>
    <property type="match status" value="1"/>
</dbReference>
<dbReference type="SMART" id="SM01061">
    <property type="entry name" value="CAT_RBD"/>
    <property type="match status" value="1"/>
</dbReference>
<organism evidence="8 9">
    <name type="scientific">Loigolactobacillus rennini DSM 20253</name>
    <dbReference type="NCBI Taxonomy" id="1423796"/>
    <lineage>
        <taxon>Bacteria</taxon>
        <taxon>Bacillati</taxon>
        <taxon>Bacillota</taxon>
        <taxon>Bacilli</taxon>
        <taxon>Lactobacillales</taxon>
        <taxon>Lactobacillaceae</taxon>
        <taxon>Loigolactobacillus</taxon>
    </lineage>
</organism>
<dbReference type="InterPro" id="IPR036650">
    <property type="entry name" value="CAT_RNA-bd_dom_sf"/>
</dbReference>
<dbReference type="SUPFAM" id="SSF63520">
    <property type="entry name" value="PTS-regulatory domain, PRD"/>
    <property type="match status" value="2"/>
</dbReference>
<dbReference type="PATRIC" id="fig|1423796.3.peg.1726"/>
<evidence type="ECO:0000256" key="4">
    <source>
        <dbReference type="ARBA" id="ARBA00023159"/>
    </source>
</evidence>
<gene>
    <name evidence="8" type="ORF">FC24_GL001698</name>
</gene>
<dbReference type="OrthoDB" id="9813552at2"/>
<evidence type="ECO:0000256" key="5">
    <source>
        <dbReference type="ARBA" id="ARBA00023163"/>
    </source>
</evidence>